<evidence type="ECO:0000313" key="2">
    <source>
        <dbReference type="WBParaSite" id="PDA_v2.g28656.t1"/>
    </source>
</evidence>
<dbReference type="WBParaSite" id="PDA_v2.g28656.t1">
    <property type="protein sequence ID" value="PDA_v2.g28656.t1"/>
    <property type="gene ID" value="PDA_v2.g28656"/>
</dbReference>
<name>A0A914QAS1_9BILA</name>
<organism evidence="1 2">
    <name type="scientific">Panagrolaimus davidi</name>
    <dbReference type="NCBI Taxonomy" id="227884"/>
    <lineage>
        <taxon>Eukaryota</taxon>
        <taxon>Metazoa</taxon>
        <taxon>Ecdysozoa</taxon>
        <taxon>Nematoda</taxon>
        <taxon>Chromadorea</taxon>
        <taxon>Rhabditida</taxon>
        <taxon>Tylenchina</taxon>
        <taxon>Panagrolaimomorpha</taxon>
        <taxon>Panagrolaimoidea</taxon>
        <taxon>Panagrolaimidae</taxon>
        <taxon>Panagrolaimus</taxon>
    </lineage>
</organism>
<accession>A0A914QAS1</accession>
<protein>
    <submittedName>
        <fullName evidence="2">Uncharacterized protein</fullName>
    </submittedName>
</protein>
<sequence length="515" mass="58636">MPPKKKTAVADKECYNMSAVASIVSKNDNDFFAYIRSFNNELRVIIFGCQSGEFIHKDEFTNINKFIANLSKVFDSKIKAIILQVFRLTNKKYPNNILFCEALKAKLDACKIPYYFISDANMVFTEALTTANVSGENVTIINSHFGDAVKLEYTENGYILGGTFPNAEVLVNSNDIKKVLVTSHKNPQRFMKMLKSKNPILIDMGCPDNFTKALKEVKKWMLDKTYVKFHVIPMTAREYLIGFECGVKNKSHLYVDGVLPFVETIECSKTSFNQFIAYKNDDTEEIIKHQMFKLSGNAHGFSITLKIDINNFITFEVENIIYDRIVKFPKFCDVWSVRTDLKVVIGILANYSLICINKNGKFEFLESWGGQWGNPMHISFDKKKPQFGKIAEETLVKHGKYGVQDLIKIMSEDNKAPTTVSPHGFAFTKDDENPVLLEFETFDGTKKSASPGFLMAMLIRQQLKAIEAEIGEKPTKLGFCIFDVYGKKEMNNVQTALGKSCELMKIRDFCFVPWK</sequence>
<reference evidence="2" key="1">
    <citation type="submission" date="2022-11" db="UniProtKB">
        <authorList>
            <consortium name="WormBaseParasite"/>
        </authorList>
    </citation>
    <scope>IDENTIFICATION</scope>
</reference>
<dbReference type="Proteomes" id="UP000887578">
    <property type="component" value="Unplaced"/>
</dbReference>
<dbReference type="AlphaFoldDB" id="A0A914QAS1"/>
<evidence type="ECO:0000313" key="1">
    <source>
        <dbReference type="Proteomes" id="UP000887578"/>
    </source>
</evidence>
<proteinExistence type="predicted"/>
<keyword evidence="1" id="KW-1185">Reference proteome</keyword>